<dbReference type="InterPro" id="IPR022038">
    <property type="entry name" value="Ig-like_bact"/>
</dbReference>
<evidence type="ECO:0000256" key="1">
    <source>
        <dbReference type="SAM" id="MobiDB-lite"/>
    </source>
</evidence>
<dbReference type="AlphaFoldDB" id="A0A136Q3U3"/>
<name>A0A136Q3U3_9FIRM</name>
<accession>A0A136Q3U3</accession>
<organism evidence="4 5">
    <name type="scientific">Christensenella minuta</name>
    <dbReference type="NCBI Taxonomy" id="626937"/>
    <lineage>
        <taxon>Bacteria</taxon>
        <taxon>Bacillati</taxon>
        <taxon>Bacillota</taxon>
        <taxon>Clostridia</taxon>
        <taxon>Christensenellales</taxon>
        <taxon>Christensenellaceae</taxon>
        <taxon>Christensenella</taxon>
    </lineage>
</organism>
<dbReference type="Gene3D" id="2.60.40.3630">
    <property type="match status" value="2"/>
</dbReference>
<dbReference type="Proteomes" id="UP000070366">
    <property type="component" value="Unassembled WGS sequence"/>
</dbReference>
<evidence type="ECO:0000256" key="2">
    <source>
        <dbReference type="SAM" id="Phobius"/>
    </source>
</evidence>
<feature type="non-terminal residue" evidence="4">
    <location>
        <position position="483"/>
    </location>
</feature>
<keyword evidence="2" id="KW-1133">Transmembrane helix</keyword>
<comment type="caution">
    <text evidence="4">The sequence shown here is derived from an EMBL/GenBank/DDBJ whole genome shotgun (WGS) entry which is preliminary data.</text>
</comment>
<keyword evidence="5" id="KW-1185">Reference proteome</keyword>
<dbReference type="EMBL" id="LSZW01000061">
    <property type="protein sequence ID" value="KXK65363.1"/>
    <property type="molecule type" value="Genomic_DNA"/>
</dbReference>
<protein>
    <submittedName>
        <fullName evidence="4">Bacterial group 3 Ig-like protein</fullName>
    </submittedName>
</protein>
<feature type="domain" description="Ig-like" evidence="3">
    <location>
        <begin position="339"/>
        <end position="406"/>
    </location>
</feature>
<evidence type="ECO:0000259" key="3">
    <source>
        <dbReference type="Pfam" id="PF07523"/>
    </source>
</evidence>
<sequence length="483" mass="50451">MRPTGKCAGVSLKREAREGMYASLPGSLIIKETFACVQMEKRIMDNSGKVSKGFKRIITIVAAIAVMVGMTVPTVAMEGNEAAAEEITTIEQASVSDTDGEESGGPETQEDPVQEAPEPNAGGSGEEEAERSEGPEPSGTPEPGEGDPEDETGTLGIKEQTDESTFELYSPDLSPGTPLAVPGVESISPFALGDWSPALMYPDVVAVWFDTGGNETSAPAGASITVTLMDKGPQNSYTDWTPSQTQYNTSKNTETLNAENSFNGWFDNILIARSKKLIVSGVPEGYTVTFGDPLKNDTVGEYPYNQGDPLTEAGTYYVNLTKTGSAAVTLSGITVKTPPLKTVYTEGESFETAGMVVEATYSNGSSKVVTGYTCSPAGALTAGVSQITVTYEEGGVRKTAAFDITVNAPAPVLASIEITAQPTKTEYTVGEAFDPAGLGVTAKYSEGGADKVLAPGEYTLSAPDMGTAGTKPVTVTYEEGGVR</sequence>
<proteinExistence type="predicted"/>
<keyword evidence="2" id="KW-0472">Membrane</keyword>
<evidence type="ECO:0000313" key="5">
    <source>
        <dbReference type="Proteomes" id="UP000070366"/>
    </source>
</evidence>
<evidence type="ECO:0000313" key="4">
    <source>
        <dbReference type="EMBL" id="KXK65363.1"/>
    </source>
</evidence>
<feature type="region of interest" description="Disordered" evidence="1">
    <location>
        <begin position="90"/>
        <end position="155"/>
    </location>
</feature>
<dbReference type="STRING" id="626937.HMPREF3293_01575"/>
<feature type="domain" description="Ig-like" evidence="3">
    <location>
        <begin position="421"/>
        <end position="479"/>
    </location>
</feature>
<dbReference type="Pfam" id="PF07523">
    <property type="entry name" value="Big_3"/>
    <property type="match status" value="2"/>
</dbReference>
<reference evidence="4 5" key="1">
    <citation type="submission" date="2016-02" db="EMBL/GenBank/DDBJ databases">
        <authorList>
            <person name="Wen L."/>
            <person name="He K."/>
            <person name="Yang H."/>
        </authorList>
    </citation>
    <scope>NUCLEOTIDE SEQUENCE [LARGE SCALE GENOMIC DNA]</scope>
    <source>
        <strain evidence="4 5">DSM 22607</strain>
    </source>
</reference>
<keyword evidence="2" id="KW-0812">Transmembrane</keyword>
<gene>
    <name evidence="4" type="ORF">HMPREF3293_01575</name>
</gene>
<feature type="transmembrane region" description="Helical" evidence="2">
    <location>
        <begin position="57"/>
        <end position="76"/>
    </location>
</feature>
<feature type="compositionally biased region" description="Acidic residues" evidence="1">
    <location>
        <begin position="98"/>
        <end position="113"/>
    </location>
</feature>